<keyword evidence="4 9" id="KW-0210">Decarboxylase</keyword>
<feature type="binding site" evidence="9 11">
    <location>
        <position position="120"/>
    </location>
    <ligand>
        <name>substrate</name>
    </ligand>
</feature>
<keyword evidence="15" id="KW-1185">Reference proteome</keyword>
<keyword evidence="6 9" id="KW-0456">Lyase</keyword>
<comment type="similarity">
    <text evidence="8 9">Belongs to the OMP decarboxylase family. Type 1 subfamily.</text>
</comment>
<feature type="binding site" evidence="9 11">
    <location>
        <position position="181"/>
    </location>
    <ligand>
        <name>substrate</name>
    </ligand>
</feature>
<evidence type="ECO:0000313" key="15">
    <source>
        <dbReference type="Proteomes" id="UP000236724"/>
    </source>
</evidence>
<evidence type="ECO:0000256" key="3">
    <source>
        <dbReference type="ARBA" id="ARBA00011738"/>
    </source>
</evidence>
<dbReference type="NCBIfam" id="NF001273">
    <property type="entry name" value="PRK00230.1"/>
    <property type="match status" value="1"/>
</dbReference>
<dbReference type="Pfam" id="PF00215">
    <property type="entry name" value="OMPdecase"/>
    <property type="match status" value="1"/>
</dbReference>
<feature type="active site" description="For OMPdecase activity" evidence="10">
    <location>
        <position position="63"/>
    </location>
</feature>
<comment type="function">
    <text evidence="1 9">Catalyzes the decarboxylation of orotidine 5'-monophosphate (OMP) to uridine 5'-monophosphate (UMP).</text>
</comment>
<feature type="binding site" evidence="9 11">
    <location>
        <position position="210"/>
    </location>
    <ligand>
        <name>substrate</name>
    </ligand>
</feature>
<feature type="binding site" evidence="9 11">
    <location>
        <position position="211"/>
    </location>
    <ligand>
        <name>substrate</name>
    </ligand>
</feature>
<dbReference type="AlphaFoldDB" id="A0A1H6FB16"/>
<feature type="active site" description="For OMPdecase activity" evidence="10">
    <location>
        <position position="66"/>
    </location>
</feature>
<dbReference type="NCBIfam" id="TIGR01740">
    <property type="entry name" value="pyrF"/>
    <property type="match status" value="1"/>
</dbReference>
<feature type="binding site" evidence="9 11">
    <location>
        <position position="34"/>
    </location>
    <ligand>
        <name>substrate</name>
    </ligand>
</feature>
<evidence type="ECO:0000256" key="10">
    <source>
        <dbReference type="PIRSR" id="PIRSR614732-1"/>
    </source>
</evidence>
<feature type="binding site" evidence="9 11">
    <location>
        <position position="190"/>
    </location>
    <ligand>
        <name>substrate</name>
    </ligand>
</feature>
<feature type="binding site" evidence="9">
    <location>
        <begin position="61"/>
        <end position="70"/>
    </location>
    <ligand>
        <name>substrate</name>
    </ligand>
</feature>
<dbReference type="Gene3D" id="3.20.20.70">
    <property type="entry name" value="Aldolase class I"/>
    <property type="match status" value="1"/>
</dbReference>
<dbReference type="GO" id="GO:0005829">
    <property type="term" value="C:cytosol"/>
    <property type="evidence" value="ECO:0007669"/>
    <property type="project" value="TreeGrafter"/>
</dbReference>
<reference evidence="14 15" key="1">
    <citation type="submission" date="2016-10" db="EMBL/GenBank/DDBJ databases">
        <authorList>
            <person name="de Groot N.N."/>
        </authorList>
    </citation>
    <scope>NUCLEOTIDE SEQUENCE [LARGE SCALE GENOMIC DNA]</scope>
    <source>
        <strain evidence="14">MBHS1</strain>
    </source>
</reference>
<dbReference type="InterPro" id="IPR014732">
    <property type="entry name" value="OMPdecase"/>
</dbReference>
<evidence type="ECO:0000256" key="7">
    <source>
        <dbReference type="ARBA" id="ARBA00049157"/>
    </source>
</evidence>
<dbReference type="InterPro" id="IPR001754">
    <property type="entry name" value="OMPdeCOase_dom"/>
</dbReference>
<dbReference type="CDD" id="cd04725">
    <property type="entry name" value="OMP_decarboxylase_like"/>
    <property type="match status" value="1"/>
</dbReference>
<comment type="pathway">
    <text evidence="2 9 12">Pyrimidine metabolism; UMP biosynthesis via de novo pathway; UMP from orotate: step 2/2.</text>
</comment>
<evidence type="ECO:0000256" key="9">
    <source>
        <dbReference type="HAMAP-Rule" id="MF_01200"/>
    </source>
</evidence>
<protein>
    <recommendedName>
        <fullName evidence="9">Orotidine 5'-phosphate decarboxylase</fullName>
        <ecNumber evidence="9">4.1.1.23</ecNumber>
    </recommendedName>
    <alternativeName>
        <fullName evidence="9">OMP decarboxylase</fullName>
        <shortName evidence="9">OMPDCase</shortName>
        <shortName evidence="9">OMPdecase</shortName>
    </alternativeName>
</protein>
<dbReference type="InterPro" id="IPR013785">
    <property type="entry name" value="Aldolase_TIM"/>
</dbReference>
<dbReference type="GO" id="GO:0006207">
    <property type="term" value="P:'de novo' pyrimidine nucleobase biosynthetic process"/>
    <property type="evidence" value="ECO:0007669"/>
    <property type="project" value="InterPro"/>
</dbReference>
<dbReference type="PROSITE" id="PS00156">
    <property type="entry name" value="OMPDECASE"/>
    <property type="match status" value="1"/>
</dbReference>
<name>A0A1H6FB16_9GAMM</name>
<organism evidence="14 15">
    <name type="scientific">Candidatus Venteria ishoeyi</name>
    <dbReference type="NCBI Taxonomy" id="1899563"/>
    <lineage>
        <taxon>Bacteria</taxon>
        <taxon>Pseudomonadati</taxon>
        <taxon>Pseudomonadota</taxon>
        <taxon>Gammaproteobacteria</taxon>
        <taxon>Thiotrichales</taxon>
        <taxon>Thiotrichaceae</taxon>
        <taxon>Venteria</taxon>
    </lineage>
</organism>
<sequence length="233" mass="24880">MKNAEKIIVALDFAQAETALNLAQQLKDQNCKVKVGKELFTRAGPDLVRKLTDMGLDVFLDLKYHDIPNTVAKACQAAADLNVWMLNVHALGGKAMLSAAREALEGYPQRPKLIAVTILTSLHDDELTAVGLSGNAKDNVLRLANLAHDSGLDGVVCSPREIQPIRAQLPESFQLVTPGIRPAGSASDDQTRTLTPEQALLAGANYLVIGRPITAASDPVAALDNIRESLGTI</sequence>
<comment type="subunit">
    <text evidence="3 9">Homodimer.</text>
</comment>
<evidence type="ECO:0000256" key="11">
    <source>
        <dbReference type="PIRSR" id="PIRSR614732-2"/>
    </source>
</evidence>
<dbReference type="EMBL" id="FMSV02000528">
    <property type="protein sequence ID" value="SEH07282.1"/>
    <property type="molecule type" value="Genomic_DNA"/>
</dbReference>
<evidence type="ECO:0000256" key="2">
    <source>
        <dbReference type="ARBA" id="ARBA00004861"/>
    </source>
</evidence>
<dbReference type="InterPro" id="IPR047596">
    <property type="entry name" value="OMPdecase_bac"/>
</dbReference>
<dbReference type="PANTHER" id="PTHR32119:SF2">
    <property type="entry name" value="OROTIDINE 5'-PHOSPHATE DECARBOXYLASE"/>
    <property type="match status" value="1"/>
</dbReference>
<evidence type="ECO:0000256" key="4">
    <source>
        <dbReference type="ARBA" id="ARBA00022793"/>
    </source>
</evidence>
<dbReference type="SMART" id="SM00934">
    <property type="entry name" value="OMPdecase"/>
    <property type="match status" value="1"/>
</dbReference>
<evidence type="ECO:0000256" key="1">
    <source>
        <dbReference type="ARBA" id="ARBA00002356"/>
    </source>
</evidence>
<feature type="binding site" evidence="9 11">
    <location>
        <position position="12"/>
    </location>
    <ligand>
        <name>substrate</name>
    </ligand>
</feature>
<dbReference type="OrthoDB" id="9806203at2"/>
<dbReference type="HAMAP" id="MF_01200_B">
    <property type="entry name" value="OMPdecase_type1_B"/>
    <property type="match status" value="1"/>
</dbReference>
<proteinExistence type="inferred from homology"/>
<dbReference type="GO" id="GO:0004590">
    <property type="term" value="F:orotidine-5'-phosphate decarboxylase activity"/>
    <property type="evidence" value="ECO:0007669"/>
    <property type="project" value="UniProtKB-UniRule"/>
</dbReference>
<dbReference type="PANTHER" id="PTHR32119">
    <property type="entry name" value="OROTIDINE 5'-PHOSPHATE DECARBOXYLASE"/>
    <property type="match status" value="1"/>
</dbReference>
<dbReference type="RefSeq" id="WP_103920946.1">
    <property type="nucleotide sequence ID" value="NZ_FMSV02000528.1"/>
</dbReference>
<evidence type="ECO:0000259" key="13">
    <source>
        <dbReference type="SMART" id="SM00934"/>
    </source>
</evidence>
<gene>
    <name evidence="9 14" type="primary">pyrF</name>
    <name evidence="14" type="ORF">MBHS_03157</name>
</gene>
<dbReference type="SUPFAM" id="SSF51366">
    <property type="entry name" value="Ribulose-phoshate binding barrel"/>
    <property type="match status" value="1"/>
</dbReference>
<dbReference type="InterPro" id="IPR011060">
    <property type="entry name" value="RibuloseP-bd_barrel"/>
</dbReference>
<dbReference type="EC" id="4.1.1.23" evidence="9"/>
<evidence type="ECO:0000256" key="5">
    <source>
        <dbReference type="ARBA" id="ARBA00022975"/>
    </source>
</evidence>
<feature type="active site" description="For OMPdecase activity" evidence="10">
    <location>
        <position position="61"/>
    </location>
</feature>
<accession>A0A1H6FB16</accession>
<dbReference type="FunFam" id="3.20.20.70:FF:000015">
    <property type="entry name" value="Orotidine 5'-phosphate decarboxylase"/>
    <property type="match status" value="1"/>
</dbReference>
<evidence type="ECO:0000256" key="6">
    <source>
        <dbReference type="ARBA" id="ARBA00023239"/>
    </source>
</evidence>
<dbReference type="GO" id="GO:0044205">
    <property type="term" value="P:'de novo' UMP biosynthetic process"/>
    <property type="evidence" value="ECO:0007669"/>
    <property type="project" value="UniProtKB-UniRule"/>
</dbReference>
<evidence type="ECO:0000313" key="14">
    <source>
        <dbReference type="EMBL" id="SEH07282.1"/>
    </source>
</evidence>
<feature type="domain" description="Orotidine 5'-phosphate decarboxylase" evidence="13">
    <location>
        <begin position="6"/>
        <end position="226"/>
    </location>
</feature>
<keyword evidence="5 9" id="KW-0665">Pyrimidine biosynthesis</keyword>
<evidence type="ECO:0000256" key="8">
    <source>
        <dbReference type="ARBA" id="ARBA00061012"/>
    </source>
</evidence>
<comment type="catalytic activity">
    <reaction evidence="7 9 12">
        <text>orotidine 5'-phosphate + H(+) = UMP + CO2</text>
        <dbReference type="Rhea" id="RHEA:11596"/>
        <dbReference type="ChEBI" id="CHEBI:15378"/>
        <dbReference type="ChEBI" id="CHEBI:16526"/>
        <dbReference type="ChEBI" id="CHEBI:57538"/>
        <dbReference type="ChEBI" id="CHEBI:57865"/>
        <dbReference type="EC" id="4.1.1.23"/>
    </reaction>
</comment>
<dbReference type="UniPathway" id="UPA00070">
    <property type="reaction ID" value="UER00120"/>
</dbReference>
<dbReference type="InterPro" id="IPR018089">
    <property type="entry name" value="OMPdecase_AS"/>
</dbReference>
<dbReference type="Proteomes" id="UP000236724">
    <property type="component" value="Unassembled WGS sequence"/>
</dbReference>
<evidence type="ECO:0000256" key="12">
    <source>
        <dbReference type="RuleBase" id="RU000512"/>
    </source>
</evidence>
<feature type="active site" description="Proton donor" evidence="9">
    <location>
        <position position="63"/>
    </location>
</feature>